<evidence type="ECO:0000313" key="1">
    <source>
        <dbReference type="EMBL" id="EGL39274.1"/>
    </source>
</evidence>
<protein>
    <submittedName>
        <fullName evidence="1">Uncharacterized protein</fullName>
    </submittedName>
</protein>
<comment type="caution">
    <text evidence="1">The sequence shown here is derived from an EMBL/GenBank/DDBJ whole genome shotgun (WGS) entry which is preliminary data.</text>
</comment>
<name>A0ABN0D0Q3_9FIRM</name>
<dbReference type="Proteomes" id="UP000004018">
    <property type="component" value="Unassembled WGS sequence"/>
</dbReference>
<reference evidence="1 2" key="1">
    <citation type="submission" date="2011-04" db="EMBL/GenBank/DDBJ databases">
        <authorList>
            <person name="Harkins D.M."/>
            <person name="Madupu R."/>
            <person name="Durkin A.S."/>
            <person name="Torralba M."/>
            <person name="Methe B."/>
            <person name="Sutton G.G."/>
            <person name="Nelson K.E."/>
        </authorList>
    </citation>
    <scope>NUCLEOTIDE SEQUENCE [LARGE SCALE GENOMIC DNA]</scope>
    <source>
        <strain evidence="1 2">UPII 199-6</strain>
    </source>
</reference>
<dbReference type="EMBL" id="AFIJ01000039">
    <property type="protein sequence ID" value="EGL39274.1"/>
    <property type="molecule type" value="Genomic_DNA"/>
</dbReference>
<proteinExistence type="predicted"/>
<organism evidence="1 2">
    <name type="scientific">Megasphaera lornae</name>
    <dbReference type="NCBI Taxonomy" id="1000568"/>
    <lineage>
        <taxon>Bacteria</taxon>
        <taxon>Bacillati</taxon>
        <taxon>Bacillota</taxon>
        <taxon>Negativicutes</taxon>
        <taxon>Veillonellales</taxon>
        <taxon>Veillonellaceae</taxon>
        <taxon>Megasphaera</taxon>
    </lineage>
</organism>
<sequence length="44" mass="5152">MFSLFSQNLQTDFTCILCPNEIFAISRFMRTIRADLLPAEKIKK</sequence>
<keyword evidence="2" id="KW-1185">Reference proteome</keyword>
<gene>
    <name evidence="1" type="ORF">HMPREF1039_0460</name>
</gene>
<evidence type="ECO:0000313" key="2">
    <source>
        <dbReference type="Proteomes" id="UP000004018"/>
    </source>
</evidence>
<accession>A0ABN0D0Q3</accession>